<evidence type="ECO:0000313" key="3">
    <source>
        <dbReference type="Proteomes" id="UP000481153"/>
    </source>
</evidence>
<proteinExistence type="predicted"/>
<keyword evidence="3" id="KW-1185">Reference proteome</keyword>
<sequence>MPTTASSSFDPSAVETVCAFGYVKFPAHDESFHVKLEMTVDTLPIRISIEGNKSTLQWECIVTNIQANKPHEAEYAVPSDAVVNALMDALRSLNNSSNGHGDIDYCKLELRSSEDGNMELVVNLTLFKRVQVLYLFKLARQSIKHIEIVKAKVRDLECLVDNLEAKMRDLETLDRSFDKLNGFCAHSTAQTASQV</sequence>
<name>A0A6G0W8C7_9STRA</name>
<dbReference type="VEuPathDB" id="FungiDB:AeMF1_011091"/>
<evidence type="ECO:0000313" key="2">
    <source>
        <dbReference type="EMBL" id="KAF0723066.1"/>
    </source>
</evidence>
<feature type="coiled-coil region" evidence="1">
    <location>
        <begin position="146"/>
        <end position="173"/>
    </location>
</feature>
<reference evidence="2 3" key="1">
    <citation type="submission" date="2019-07" db="EMBL/GenBank/DDBJ databases">
        <title>Genomics analysis of Aphanomyces spp. identifies a new class of oomycete effector associated with host adaptation.</title>
        <authorList>
            <person name="Gaulin E."/>
        </authorList>
    </citation>
    <scope>NUCLEOTIDE SEQUENCE [LARGE SCALE GENOMIC DNA]</scope>
    <source>
        <strain evidence="2 3">ATCC 201684</strain>
    </source>
</reference>
<keyword evidence="1" id="KW-0175">Coiled coil</keyword>
<accession>A0A6G0W8C7</accession>
<dbReference type="Proteomes" id="UP000481153">
    <property type="component" value="Unassembled WGS sequence"/>
</dbReference>
<comment type="caution">
    <text evidence="2">The sequence shown here is derived from an EMBL/GenBank/DDBJ whole genome shotgun (WGS) entry which is preliminary data.</text>
</comment>
<dbReference type="AlphaFoldDB" id="A0A6G0W8C7"/>
<organism evidence="2 3">
    <name type="scientific">Aphanomyces euteiches</name>
    <dbReference type="NCBI Taxonomy" id="100861"/>
    <lineage>
        <taxon>Eukaryota</taxon>
        <taxon>Sar</taxon>
        <taxon>Stramenopiles</taxon>
        <taxon>Oomycota</taxon>
        <taxon>Saprolegniomycetes</taxon>
        <taxon>Saprolegniales</taxon>
        <taxon>Verrucalvaceae</taxon>
        <taxon>Aphanomyces</taxon>
    </lineage>
</organism>
<dbReference type="EMBL" id="VJMJ01000317">
    <property type="protein sequence ID" value="KAF0723066.1"/>
    <property type="molecule type" value="Genomic_DNA"/>
</dbReference>
<protein>
    <submittedName>
        <fullName evidence="2">Uncharacterized protein</fullName>
    </submittedName>
</protein>
<evidence type="ECO:0000256" key="1">
    <source>
        <dbReference type="SAM" id="Coils"/>
    </source>
</evidence>
<gene>
    <name evidence="2" type="ORF">Ae201684_017937</name>
</gene>